<gene>
    <name evidence="3" type="ORF">JF50_10650</name>
</gene>
<evidence type="ECO:0000313" key="3">
    <source>
        <dbReference type="EMBL" id="KID57623.1"/>
    </source>
</evidence>
<proteinExistence type="predicted"/>
<accession>A0A0C1MS94</accession>
<dbReference type="Proteomes" id="UP000031327">
    <property type="component" value="Unassembled WGS sequence"/>
</dbReference>
<keyword evidence="1" id="KW-0732">Signal</keyword>
<organism evidence="3 4">
    <name type="scientific">Pseudoalteromonas luteoviolacea</name>
    <dbReference type="NCBI Taxonomy" id="43657"/>
    <lineage>
        <taxon>Bacteria</taxon>
        <taxon>Pseudomonadati</taxon>
        <taxon>Pseudomonadota</taxon>
        <taxon>Gammaproteobacteria</taxon>
        <taxon>Alteromonadales</taxon>
        <taxon>Pseudoalteromonadaceae</taxon>
        <taxon>Pseudoalteromonas</taxon>
    </lineage>
</organism>
<feature type="chain" id="PRO_5002149473" evidence="1">
    <location>
        <begin position="20"/>
        <end position="399"/>
    </location>
</feature>
<evidence type="ECO:0000259" key="2">
    <source>
        <dbReference type="Pfam" id="PF04862"/>
    </source>
</evidence>
<dbReference type="SUPFAM" id="SSF63825">
    <property type="entry name" value="YWTD domain"/>
    <property type="match status" value="1"/>
</dbReference>
<comment type="caution">
    <text evidence="3">The sequence shown here is derived from an EMBL/GenBank/DDBJ whole genome shotgun (WGS) entry which is preliminary data.</text>
</comment>
<dbReference type="AlphaFoldDB" id="A0A0C1MS94"/>
<evidence type="ECO:0000313" key="4">
    <source>
        <dbReference type="Proteomes" id="UP000031327"/>
    </source>
</evidence>
<dbReference type="Gene3D" id="2.130.10.10">
    <property type="entry name" value="YVTN repeat-like/Quinoprotein amine dehydrogenase"/>
    <property type="match status" value="1"/>
</dbReference>
<dbReference type="InterPro" id="IPR015943">
    <property type="entry name" value="WD40/YVTN_repeat-like_dom_sf"/>
</dbReference>
<name>A0A0C1MS94_9GAMM</name>
<protein>
    <submittedName>
        <fullName evidence="3">Hemolysin-type calcium-binding protein</fullName>
    </submittedName>
</protein>
<evidence type="ECO:0000256" key="1">
    <source>
        <dbReference type="SAM" id="SignalP"/>
    </source>
</evidence>
<feature type="domain" description="DUF642" evidence="2">
    <location>
        <begin position="22"/>
        <end position="168"/>
    </location>
</feature>
<reference evidence="3 4" key="1">
    <citation type="submission" date="2014-12" db="EMBL/GenBank/DDBJ databases">
        <title>Draft Genome Sequence of Pseudoalteromonas luteoviolacea HI1.</title>
        <authorList>
            <person name="Asahina A.Y."/>
            <person name="Hadfield M.G."/>
        </authorList>
    </citation>
    <scope>NUCLEOTIDE SEQUENCE [LARGE SCALE GENOMIC DNA]</scope>
    <source>
        <strain evidence="3 4">HI1</strain>
    </source>
</reference>
<dbReference type="OrthoDB" id="6305234at2"/>
<dbReference type="InterPro" id="IPR008979">
    <property type="entry name" value="Galactose-bd-like_sf"/>
</dbReference>
<dbReference type="Pfam" id="PF04862">
    <property type="entry name" value="DUF642"/>
    <property type="match status" value="1"/>
</dbReference>
<dbReference type="InterPro" id="IPR006946">
    <property type="entry name" value="DGR2-like_dom"/>
</dbReference>
<feature type="signal peptide" evidence="1">
    <location>
        <begin position="1"/>
        <end position="19"/>
    </location>
</feature>
<dbReference type="RefSeq" id="WP_039609393.1">
    <property type="nucleotide sequence ID" value="NZ_JWIC01000005.1"/>
</dbReference>
<sequence>MKLSLFALSTLFASQIAIADNLVTNGSFEQDAVKSKWTLLDSVTGWQSEGAKFEIQTSRLGIIAAADGKQYIELDSTANHSVFQSVTTEAGKTYEVSFYYSPRVKGNSQTNKVDVKWNGTTVLSLNATQRGWQSFTLSVQATSSSSEIRFTGTGTNDSLGGFIDDVTVTEKQACHTGIFGINNYGSAETGYVYKFDLETNTYSVVAGAQNTASNIASHNGKLYFMEQLDSGTKASKLWSLDLETGVQAAQADAKSWPIYRSAVTANGQSLRATSKTYMYDYNLETGEKTVLGKMRYSGDSFSHGDIAYSADNNTLYVLTGKSLYTIDDGSMALTWIGDHGINWASGLAISDDGTLYVSGRVSGESAKIYSVNPQTAAATYVMDAPEHINDLTFVDNYCH</sequence>
<dbReference type="SUPFAM" id="SSF49785">
    <property type="entry name" value="Galactose-binding domain-like"/>
    <property type="match status" value="1"/>
</dbReference>
<dbReference type="Gene3D" id="2.60.120.260">
    <property type="entry name" value="Galactose-binding domain-like"/>
    <property type="match status" value="1"/>
</dbReference>
<dbReference type="EMBL" id="JWIC01000005">
    <property type="protein sequence ID" value="KID57623.1"/>
    <property type="molecule type" value="Genomic_DNA"/>
</dbReference>